<protein>
    <recommendedName>
        <fullName evidence="3">CUB domain-containing protein</fullName>
    </recommendedName>
</protein>
<evidence type="ECO:0000256" key="1">
    <source>
        <dbReference type="ARBA" id="ARBA00023157"/>
    </source>
</evidence>
<keyword evidence="1" id="KW-1015">Disulfide bond</keyword>
<sequence length="161" mass="17605">MGGFPHPRDCSRCICPGGYGGKLCTERPSECGKILQASPDFETLTDVVGKGNGTREDFDMCYYWIQSPPGTQIEVKLVSFPKGVAIDGCPYAGVEIKTNKDQTLTGYRFCAPEDAGVMLKSYSNLVPIITYNRIRQTKTVLEYRYVSAGSPSPQEGTTKKG</sequence>
<gene>
    <name evidence="4" type="ORF">ANCDUO_18455</name>
</gene>
<keyword evidence="5" id="KW-1185">Reference proteome</keyword>
<evidence type="ECO:0000313" key="4">
    <source>
        <dbReference type="EMBL" id="KIH51459.1"/>
    </source>
</evidence>
<evidence type="ECO:0000259" key="3">
    <source>
        <dbReference type="PROSITE" id="PS01180"/>
    </source>
</evidence>
<dbReference type="InterPro" id="IPR035914">
    <property type="entry name" value="Sperma_CUB_dom_sf"/>
</dbReference>
<dbReference type="Proteomes" id="UP000054047">
    <property type="component" value="Unassembled WGS sequence"/>
</dbReference>
<feature type="domain" description="CUB" evidence="3">
    <location>
        <begin position="31"/>
        <end position="148"/>
    </location>
</feature>
<organism evidence="4 5">
    <name type="scientific">Ancylostoma duodenale</name>
    <dbReference type="NCBI Taxonomy" id="51022"/>
    <lineage>
        <taxon>Eukaryota</taxon>
        <taxon>Metazoa</taxon>
        <taxon>Ecdysozoa</taxon>
        <taxon>Nematoda</taxon>
        <taxon>Chromadorea</taxon>
        <taxon>Rhabditida</taxon>
        <taxon>Rhabditina</taxon>
        <taxon>Rhabditomorpha</taxon>
        <taxon>Strongyloidea</taxon>
        <taxon>Ancylostomatidae</taxon>
        <taxon>Ancylostomatinae</taxon>
        <taxon>Ancylostoma</taxon>
    </lineage>
</organism>
<name>A0A0C2FXU2_9BILA</name>
<dbReference type="InterPro" id="IPR000859">
    <property type="entry name" value="CUB_dom"/>
</dbReference>
<accession>A0A0C2FXU2</accession>
<dbReference type="EMBL" id="KN746586">
    <property type="protein sequence ID" value="KIH51459.1"/>
    <property type="molecule type" value="Genomic_DNA"/>
</dbReference>
<evidence type="ECO:0000256" key="2">
    <source>
        <dbReference type="PROSITE-ProRule" id="PRU00059"/>
    </source>
</evidence>
<dbReference type="PROSITE" id="PS01180">
    <property type="entry name" value="CUB"/>
    <property type="match status" value="1"/>
</dbReference>
<comment type="caution">
    <text evidence="2">Lacks conserved residue(s) required for the propagation of feature annotation.</text>
</comment>
<reference evidence="4 5" key="1">
    <citation type="submission" date="2013-12" db="EMBL/GenBank/DDBJ databases">
        <title>Draft genome of the parsitic nematode Ancylostoma duodenale.</title>
        <authorList>
            <person name="Mitreva M."/>
        </authorList>
    </citation>
    <scope>NUCLEOTIDE SEQUENCE [LARGE SCALE GENOMIC DNA]</scope>
    <source>
        <strain evidence="4 5">Zhejiang</strain>
    </source>
</reference>
<dbReference type="AlphaFoldDB" id="A0A0C2FXU2"/>
<evidence type="ECO:0000313" key="5">
    <source>
        <dbReference type="Proteomes" id="UP000054047"/>
    </source>
</evidence>
<dbReference type="OrthoDB" id="5850256at2759"/>
<proteinExistence type="predicted"/>
<dbReference type="SUPFAM" id="SSF49854">
    <property type="entry name" value="Spermadhesin, CUB domain"/>
    <property type="match status" value="1"/>
</dbReference>